<dbReference type="KEGG" id="rev:HUE57_09685"/>
<gene>
    <name evidence="1" type="ORF">HUE57_09685</name>
</gene>
<dbReference type="EMBL" id="CP054491">
    <property type="protein sequence ID" value="QKQ26520.1"/>
    <property type="molecule type" value="Genomic_DNA"/>
</dbReference>
<dbReference type="Proteomes" id="UP000509658">
    <property type="component" value="Chromosome"/>
</dbReference>
<keyword evidence="2" id="KW-1185">Reference proteome</keyword>
<sequence length="122" mass="14028">MAETESGSRYFCEVCFGHPSPAQQQKLNATIYAYGASTSCVRCVITLRGSHNSSVTLRRHKAVLHLFVARSRSQLRICRRRRLSRTNRLRFIHGGQRLAWCETIRSTPNTNPNEETGSYWNR</sequence>
<protein>
    <submittedName>
        <fullName evidence="1">Uncharacterized protein</fullName>
    </submittedName>
</protein>
<evidence type="ECO:0000313" key="1">
    <source>
        <dbReference type="EMBL" id="QKQ26520.1"/>
    </source>
</evidence>
<accession>A0A6N0HVZ1</accession>
<dbReference type="AlphaFoldDB" id="A0A6N0HVZ1"/>
<name>A0A6N0HVZ1_9GAMM</name>
<dbReference type="RefSeq" id="WP_174673075.1">
    <property type="nucleotide sequence ID" value="NZ_CP054491.1"/>
</dbReference>
<organism evidence="1 2">
    <name type="scientific">Candidatus Reidiella endopervernicosa</name>
    <dbReference type="NCBI Taxonomy" id="2738883"/>
    <lineage>
        <taxon>Bacteria</taxon>
        <taxon>Pseudomonadati</taxon>
        <taxon>Pseudomonadota</taxon>
        <taxon>Gammaproteobacteria</taxon>
        <taxon>Candidatus Reidiella</taxon>
    </lineage>
</organism>
<reference evidence="1 2" key="1">
    <citation type="submission" date="2020-05" db="EMBL/GenBank/DDBJ databases">
        <title>Horizontal transmission and recombination maintain forever young bacterial symbiont genomes.</title>
        <authorList>
            <person name="Russell S.L."/>
            <person name="Pepper-Tunick E."/>
            <person name="Svedberg J."/>
            <person name="Byrne A."/>
            <person name="Ruelas Castillo J."/>
            <person name="Vollmers C."/>
            <person name="Beinart R.A."/>
            <person name="Corbett-Detig R."/>
        </authorList>
    </citation>
    <scope>NUCLEOTIDE SEQUENCE [LARGE SCALE GENOMIC DNA]</scope>
    <source>
        <strain evidence="1">Santa_Monica_outfall</strain>
    </source>
</reference>
<evidence type="ECO:0000313" key="2">
    <source>
        <dbReference type="Proteomes" id="UP000509658"/>
    </source>
</evidence>
<proteinExistence type="predicted"/>